<accession>A0AA38MEE3</accession>
<dbReference type="InterPro" id="IPR020941">
    <property type="entry name" value="SUFU-like_domain"/>
</dbReference>
<protein>
    <recommendedName>
        <fullName evidence="5">Suppressor of fused homolog</fullName>
    </recommendedName>
</protein>
<dbReference type="Pfam" id="PF05076">
    <property type="entry name" value="SUFU"/>
    <property type="match status" value="1"/>
</dbReference>
<evidence type="ECO:0000313" key="4">
    <source>
        <dbReference type="Proteomes" id="UP001168821"/>
    </source>
</evidence>
<dbReference type="InterPro" id="IPR037181">
    <property type="entry name" value="SUFU_N"/>
</dbReference>
<dbReference type="InterPro" id="IPR016591">
    <property type="entry name" value="Suppressor_of_fused_euk"/>
</dbReference>
<comment type="caution">
    <text evidence="3">The sequence shown here is derived from an EMBL/GenBank/DDBJ whole genome shotgun (WGS) entry which is preliminary data.</text>
</comment>
<name>A0AA38MEE3_9CUCU</name>
<dbReference type="Pfam" id="PF12470">
    <property type="entry name" value="SUFU_C"/>
    <property type="match status" value="1"/>
</dbReference>
<sequence length="451" mass="49802">MNEAAALPHGPPMNILPPTPAGLESLYTLCRKIYPDQVNPLQVTALLKYWLGGPDPLDYISMYANPGIPQENIPPHWHYISFGLSDLHGDGRVHDVSAPDGVSGFGFELTFRLKREPEETAPPTWPATLMQSLAKYVFQSGNTLCAGDHVSWHCALDNSESRVQHMLMTTDVQLQSTQTPFGSVDFVQIVGICVEELKAAQQWNGAGVLNMISRLPSAGGVWFITDMRRGESIFELDLNSHEEVERGFELEGSNLSGVSARCSWMEQDPSHADMHLKEKSDCDNTHPQDTLRLNPTLPKSIQNANFEQNRSSSTNFKMDEIRNSSGVLESTELLHIKKLDGVHLVFNLEAGSLLPLAIRGRVKHGRHFTFKSVLGETAITLVASTVTGTLVDPEHPYVAQGSWLQILITDELAQDMAVTFQVLASPEALSLPKTFSWPDKKLSVTIVADKL</sequence>
<evidence type="ECO:0000259" key="2">
    <source>
        <dbReference type="Pfam" id="PF12470"/>
    </source>
</evidence>
<gene>
    <name evidence="3" type="ORF">Zmor_012604</name>
</gene>
<dbReference type="Gene3D" id="3.30.1360.230">
    <property type="entry name" value="Sufu, C-terminal domain"/>
    <property type="match status" value="1"/>
</dbReference>
<feature type="domain" description="Suppressor of fused-like" evidence="1">
    <location>
        <begin position="53"/>
        <end position="229"/>
    </location>
</feature>
<dbReference type="InterPro" id="IPR038489">
    <property type="entry name" value="SUFU_C_sf"/>
</dbReference>
<dbReference type="Proteomes" id="UP001168821">
    <property type="component" value="Unassembled WGS sequence"/>
</dbReference>
<reference evidence="3" key="1">
    <citation type="journal article" date="2023" name="G3 (Bethesda)">
        <title>Whole genome assemblies of Zophobas morio and Tenebrio molitor.</title>
        <authorList>
            <person name="Kaur S."/>
            <person name="Stinson S.A."/>
            <person name="diCenzo G.C."/>
        </authorList>
    </citation>
    <scope>NUCLEOTIDE SEQUENCE</scope>
    <source>
        <strain evidence="3">QUZm001</strain>
    </source>
</reference>
<dbReference type="AlphaFoldDB" id="A0AA38MEE3"/>
<feature type="domain" description="Suppressor of fused C-terminal" evidence="2">
    <location>
        <begin position="242"/>
        <end position="446"/>
    </location>
</feature>
<dbReference type="InterPro" id="IPR007768">
    <property type="entry name" value="Suppressor_of_fused"/>
</dbReference>
<evidence type="ECO:0000259" key="1">
    <source>
        <dbReference type="Pfam" id="PF05076"/>
    </source>
</evidence>
<organism evidence="3 4">
    <name type="scientific">Zophobas morio</name>
    <dbReference type="NCBI Taxonomy" id="2755281"/>
    <lineage>
        <taxon>Eukaryota</taxon>
        <taxon>Metazoa</taxon>
        <taxon>Ecdysozoa</taxon>
        <taxon>Arthropoda</taxon>
        <taxon>Hexapoda</taxon>
        <taxon>Insecta</taxon>
        <taxon>Pterygota</taxon>
        <taxon>Neoptera</taxon>
        <taxon>Endopterygota</taxon>
        <taxon>Coleoptera</taxon>
        <taxon>Polyphaga</taxon>
        <taxon>Cucujiformia</taxon>
        <taxon>Tenebrionidae</taxon>
        <taxon>Zophobas</taxon>
    </lineage>
</organism>
<dbReference type="PANTHER" id="PTHR10928:SF2">
    <property type="entry name" value="SUPPRESSOR OF FUSED HOMOLOG"/>
    <property type="match status" value="1"/>
</dbReference>
<dbReference type="GO" id="GO:0005737">
    <property type="term" value="C:cytoplasm"/>
    <property type="evidence" value="ECO:0007669"/>
    <property type="project" value="TreeGrafter"/>
</dbReference>
<dbReference type="PANTHER" id="PTHR10928">
    <property type="entry name" value="SUPPRESSOR OF FUSED"/>
    <property type="match status" value="1"/>
</dbReference>
<proteinExistence type="predicted"/>
<dbReference type="GO" id="GO:0005634">
    <property type="term" value="C:nucleus"/>
    <property type="evidence" value="ECO:0007669"/>
    <property type="project" value="TreeGrafter"/>
</dbReference>
<evidence type="ECO:0000313" key="3">
    <source>
        <dbReference type="EMBL" id="KAJ3653347.1"/>
    </source>
</evidence>
<dbReference type="EMBL" id="JALNTZ010000004">
    <property type="protein sequence ID" value="KAJ3653347.1"/>
    <property type="molecule type" value="Genomic_DNA"/>
</dbReference>
<dbReference type="InterPro" id="IPR024314">
    <property type="entry name" value="SUFU_C"/>
</dbReference>
<dbReference type="SUPFAM" id="SSF103359">
    <property type="entry name" value="Suppressor of Fused, N-terminal domain"/>
    <property type="match status" value="1"/>
</dbReference>
<evidence type="ECO:0008006" key="5">
    <source>
        <dbReference type="Google" id="ProtNLM"/>
    </source>
</evidence>
<dbReference type="PIRSF" id="PIRSF011844">
    <property type="entry name" value="Suppressor_of_fused_protein"/>
    <property type="match status" value="1"/>
</dbReference>
<keyword evidence="4" id="KW-1185">Reference proteome</keyword>